<dbReference type="RefSeq" id="WP_076713085.1">
    <property type="nucleotide sequence ID" value="NZ_MOEN01000017.1"/>
</dbReference>
<dbReference type="InterPro" id="IPR050260">
    <property type="entry name" value="FAD-bd_OxRdtase"/>
</dbReference>
<accession>A0A1R1MKY8</accession>
<dbReference type="Gene3D" id="3.30.390.30">
    <property type="match status" value="1"/>
</dbReference>
<evidence type="ECO:0000256" key="1">
    <source>
        <dbReference type="ARBA" id="ARBA00001974"/>
    </source>
</evidence>
<dbReference type="PRINTS" id="PR00368">
    <property type="entry name" value="FADPNR"/>
</dbReference>
<evidence type="ECO:0000313" key="7">
    <source>
        <dbReference type="EMBL" id="OMH40429.1"/>
    </source>
</evidence>
<proteinExistence type="inferred from homology"/>
<comment type="cofactor">
    <cofactor evidence="1">
        <name>FAD</name>
        <dbReference type="ChEBI" id="CHEBI:57692"/>
    </cofactor>
</comment>
<dbReference type="Gene3D" id="3.50.50.60">
    <property type="entry name" value="FAD/NAD(P)-binding domain"/>
    <property type="match status" value="2"/>
</dbReference>
<dbReference type="OrthoDB" id="9807946at2"/>
<sequence>MKYVIVGNSAAAVGCINGIRKVDKEGEITVITYEKEGCYSKPMIADILVDLPEEKLIYKDKKFFEQKNVRVLLGTKVIKIDPEKREVVLDTGIAENYDKLLISTGAKPFVPPIKGSEKEGVFTFTELSKAKAAKEYITKNGVKDVVVIGSGFIGLEVAYFLRKKGINVYVIELLNKVLGKALDNRGSEIVEKIMRDIGINFFFEDTIEEILGNEKVESVKLKSGKIINAEMVIVAIGVRPNTELAQTAEIKVNRGIDTNLFMETSIPDIYAAGDCVENIDITDNTKKNLPLFPLAFEQGLVAGLNMAGKKMKYLGGLPLNSLKFLEEVPVLNAGIVEPPDSTYEVLVNDRFEKRGYYRKAIIKDNRLVGFVAIGEVDRVGILTGIIRQKLDVSTFKEKLIDIDFGLVHLPKNWREARIQQDKTGYNDWRPEE</sequence>
<keyword evidence="8" id="KW-1185">Reference proteome</keyword>
<comment type="caution">
    <text evidence="7">The sequence shown here is derived from an EMBL/GenBank/DDBJ whole genome shotgun (WGS) entry which is preliminary data.</text>
</comment>
<keyword evidence="4" id="KW-0274">FAD</keyword>
<feature type="domain" description="NADH-rubredoxin oxidoreductase C-terminal" evidence="6">
    <location>
        <begin position="318"/>
        <end position="389"/>
    </location>
</feature>
<dbReference type="STRING" id="1914305.BLW93_05415"/>
<feature type="domain" description="FAD/NAD(P)-binding" evidence="5">
    <location>
        <begin position="1"/>
        <end position="298"/>
    </location>
</feature>
<evidence type="ECO:0000256" key="3">
    <source>
        <dbReference type="ARBA" id="ARBA00022630"/>
    </source>
</evidence>
<evidence type="ECO:0000256" key="2">
    <source>
        <dbReference type="ARBA" id="ARBA00006442"/>
    </source>
</evidence>
<gene>
    <name evidence="7" type="ORF">BLW93_05415</name>
</gene>
<comment type="similarity">
    <text evidence="2">Belongs to the FAD-dependent oxidoreductase family.</text>
</comment>
<evidence type="ECO:0000259" key="5">
    <source>
        <dbReference type="Pfam" id="PF07992"/>
    </source>
</evidence>
<evidence type="ECO:0000259" key="6">
    <source>
        <dbReference type="Pfam" id="PF18267"/>
    </source>
</evidence>
<dbReference type="InterPro" id="IPR023753">
    <property type="entry name" value="FAD/NAD-binding_dom"/>
</dbReference>
<dbReference type="InterPro" id="IPR041575">
    <property type="entry name" value="Rubredoxin_C"/>
</dbReference>
<dbReference type="Proteomes" id="UP000187408">
    <property type="component" value="Unassembled WGS sequence"/>
</dbReference>
<dbReference type="PROSITE" id="PS51257">
    <property type="entry name" value="PROKAR_LIPOPROTEIN"/>
    <property type="match status" value="1"/>
</dbReference>
<dbReference type="InterPro" id="IPR016156">
    <property type="entry name" value="FAD/NAD-linked_Rdtase_dimer_sf"/>
</dbReference>
<dbReference type="EMBL" id="MOEN01000017">
    <property type="protein sequence ID" value="OMH40429.1"/>
    <property type="molecule type" value="Genomic_DNA"/>
</dbReference>
<evidence type="ECO:0000256" key="4">
    <source>
        <dbReference type="ARBA" id="ARBA00022827"/>
    </source>
</evidence>
<dbReference type="GO" id="GO:0016491">
    <property type="term" value="F:oxidoreductase activity"/>
    <property type="evidence" value="ECO:0007669"/>
    <property type="project" value="InterPro"/>
</dbReference>
<organism evidence="7 8">
    <name type="scientific">Desulfurobacterium indicum</name>
    <dbReference type="NCBI Taxonomy" id="1914305"/>
    <lineage>
        <taxon>Bacteria</taxon>
        <taxon>Pseudomonadati</taxon>
        <taxon>Aquificota</taxon>
        <taxon>Aquificia</taxon>
        <taxon>Desulfurobacteriales</taxon>
        <taxon>Desulfurobacteriaceae</taxon>
        <taxon>Desulfurobacterium</taxon>
    </lineage>
</organism>
<dbReference type="Pfam" id="PF07992">
    <property type="entry name" value="Pyr_redox_2"/>
    <property type="match status" value="1"/>
</dbReference>
<keyword evidence="3" id="KW-0285">Flavoprotein</keyword>
<name>A0A1R1MKY8_9BACT</name>
<reference evidence="7 8" key="1">
    <citation type="submission" date="2016-10" db="EMBL/GenBank/DDBJ databases">
        <title>Genome sequence of a sulfur-reducing bacterium Desulfurobacterium indicum K6013.</title>
        <authorList>
            <person name="Cao J."/>
            <person name="Shao Z."/>
            <person name="Alain K."/>
            <person name="Jebbar M."/>
        </authorList>
    </citation>
    <scope>NUCLEOTIDE SEQUENCE [LARGE SCALE GENOMIC DNA]</scope>
    <source>
        <strain evidence="7 8">K6013</strain>
    </source>
</reference>
<dbReference type="InterPro" id="IPR036188">
    <property type="entry name" value="FAD/NAD-bd_sf"/>
</dbReference>
<protein>
    <submittedName>
        <fullName evidence="7">Pyridine nucleotide-disulfide oxidoreductase</fullName>
    </submittedName>
</protein>
<dbReference type="Pfam" id="PF18267">
    <property type="entry name" value="Rubredoxin_C"/>
    <property type="match status" value="1"/>
</dbReference>
<dbReference type="SUPFAM" id="SSF51905">
    <property type="entry name" value="FAD/NAD(P)-binding domain"/>
    <property type="match status" value="2"/>
</dbReference>
<dbReference type="PANTHER" id="PTHR43429">
    <property type="entry name" value="PYRIDINE NUCLEOTIDE-DISULFIDE OXIDOREDUCTASE DOMAIN-CONTAINING"/>
    <property type="match status" value="1"/>
</dbReference>
<evidence type="ECO:0000313" key="8">
    <source>
        <dbReference type="Proteomes" id="UP000187408"/>
    </source>
</evidence>
<dbReference type="PANTHER" id="PTHR43429:SF3">
    <property type="entry name" value="NITRITE REDUCTASE [NAD(P)H]"/>
    <property type="match status" value="1"/>
</dbReference>
<dbReference type="PRINTS" id="PR00411">
    <property type="entry name" value="PNDRDTASEI"/>
</dbReference>
<dbReference type="AlphaFoldDB" id="A0A1R1MKY8"/>